<dbReference type="AlphaFoldDB" id="A0A3N4GQ74"/>
<dbReference type="EMBL" id="RKMH01000007">
    <property type="protein sequence ID" value="RPA61231.1"/>
    <property type="molecule type" value="Genomic_DNA"/>
</dbReference>
<dbReference type="Gene3D" id="3.40.50.300">
    <property type="entry name" value="P-loop containing nucleotide triphosphate hydrolases"/>
    <property type="match status" value="1"/>
</dbReference>
<dbReference type="Pfam" id="PF13614">
    <property type="entry name" value="AAA_31"/>
    <property type="match status" value="1"/>
</dbReference>
<dbReference type="OrthoDB" id="3204399at2"/>
<dbReference type="GO" id="GO:0005524">
    <property type="term" value="F:ATP binding"/>
    <property type="evidence" value="ECO:0007669"/>
    <property type="project" value="TreeGrafter"/>
</dbReference>
<gene>
    <name evidence="3" type="ORF">EF294_10940</name>
</gene>
<evidence type="ECO:0000259" key="2">
    <source>
        <dbReference type="Pfam" id="PF13614"/>
    </source>
</evidence>
<organism evidence="3 4">
    <name type="scientific">Gordonia oryzae</name>
    <dbReference type="NCBI Taxonomy" id="2487349"/>
    <lineage>
        <taxon>Bacteria</taxon>
        <taxon>Bacillati</taxon>
        <taxon>Actinomycetota</taxon>
        <taxon>Actinomycetes</taxon>
        <taxon>Mycobacteriales</taxon>
        <taxon>Gordoniaceae</taxon>
        <taxon>Gordonia</taxon>
    </lineage>
</organism>
<protein>
    <submittedName>
        <fullName evidence="3">MinD/ParA family protein</fullName>
    </submittedName>
</protein>
<proteinExistence type="predicted"/>
<accession>A0A3N4GQ74</accession>
<evidence type="ECO:0000313" key="3">
    <source>
        <dbReference type="EMBL" id="RPA61231.1"/>
    </source>
</evidence>
<name>A0A3N4GQ74_9ACTN</name>
<reference evidence="3 4" key="1">
    <citation type="submission" date="2018-11" db="EMBL/GenBank/DDBJ databases">
        <title>Draft genome sequence of Gordonia sp. RS15-1S isolated from rice stems.</title>
        <authorList>
            <person name="Muangham S."/>
        </authorList>
    </citation>
    <scope>NUCLEOTIDE SEQUENCE [LARGE SCALE GENOMIC DNA]</scope>
    <source>
        <strain evidence="3 4">RS15-1S</strain>
    </source>
</reference>
<sequence length="529" mass="55852">MTHENNGYPAAMMPETPPWLQFAPPEDATPPDNAPSEPAHGTEAPGEARAGFGADRQPIPSSPTESAAPGTPTDGAPTSASPPGPAPTDAAPEHPAPSHFSTPAAPPPPHQAPFPPANRYHQTPLYEAHQPPQHNQPAPGYPYAPNGFDPSVHGYAPGPMPTGPTPPGPVPSGPTPGAPTPPHMPPPHMPPTPAGYGPPPDNGYAQPMGFGSTSPQQGPALDEVALLRKARRAPARGWRRAVHTISAGTINPGDSASEIRYQQLLERLRRPVRGDYRIAVLSLKGGVGKTTTTVGLGSTFASLRGDRVIAVDANPDLGTLAQRVPQQTASTVRNLLSDDNVYRYSDVRAHTSQAPSRLEVLASERDPAMAEAFSEDEYRGVVTILQRFYNIIITDCGTGLSHSAMNGVLDLANAIILVSSPALDGARSASATLDWLEAHGYGHLVSRAVVVLSSSRPGSSTIDTDQLAQHFLTRCRAVQTIPFDDHLAEGADVDLELVGKPTRLAFVELAATIADEFTPAVHREEPFYD</sequence>
<dbReference type="InterPro" id="IPR050625">
    <property type="entry name" value="ParA/MinD_ATPase"/>
</dbReference>
<dbReference type="PANTHER" id="PTHR43384:SF14">
    <property type="entry name" value="ESX-1 SECRETION-ASSOCIATED PROTEIN ESPI"/>
    <property type="match status" value="1"/>
</dbReference>
<feature type="compositionally biased region" description="Pro residues" evidence="1">
    <location>
        <begin position="104"/>
        <end position="116"/>
    </location>
</feature>
<feature type="domain" description="AAA" evidence="2">
    <location>
        <begin position="278"/>
        <end position="426"/>
    </location>
</feature>
<dbReference type="SUPFAM" id="SSF52540">
    <property type="entry name" value="P-loop containing nucleoside triphosphate hydrolases"/>
    <property type="match status" value="1"/>
</dbReference>
<comment type="caution">
    <text evidence="3">The sequence shown here is derived from an EMBL/GenBank/DDBJ whole genome shotgun (WGS) entry which is preliminary data.</text>
</comment>
<dbReference type="GO" id="GO:0051782">
    <property type="term" value="P:negative regulation of cell division"/>
    <property type="evidence" value="ECO:0007669"/>
    <property type="project" value="TreeGrafter"/>
</dbReference>
<feature type="compositionally biased region" description="Pro residues" evidence="1">
    <location>
        <begin position="158"/>
        <end position="201"/>
    </location>
</feature>
<dbReference type="GO" id="GO:0005829">
    <property type="term" value="C:cytosol"/>
    <property type="evidence" value="ECO:0007669"/>
    <property type="project" value="TreeGrafter"/>
</dbReference>
<evidence type="ECO:0000256" key="1">
    <source>
        <dbReference type="SAM" id="MobiDB-lite"/>
    </source>
</evidence>
<dbReference type="GO" id="GO:0016887">
    <property type="term" value="F:ATP hydrolysis activity"/>
    <property type="evidence" value="ECO:0007669"/>
    <property type="project" value="TreeGrafter"/>
</dbReference>
<evidence type="ECO:0000313" key="4">
    <source>
        <dbReference type="Proteomes" id="UP000267536"/>
    </source>
</evidence>
<dbReference type="InterPro" id="IPR027417">
    <property type="entry name" value="P-loop_NTPase"/>
</dbReference>
<feature type="compositionally biased region" description="Low complexity" evidence="1">
    <location>
        <begin position="128"/>
        <end position="138"/>
    </location>
</feature>
<dbReference type="Proteomes" id="UP000267536">
    <property type="component" value="Unassembled WGS sequence"/>
</dbReference>
<dbReference type="GO" id="GO:0009898">
    <property type="term" value="C:cytoplasmic side of plasma membrane"/>
    <property type="evidence" value="ECO:0007669"/>
    <property type="project" value="TreeGrafter"/>
</dbReference>
<feature type="region of interest" description="Disordered" evidence="1">
    <location>
        <begin position="1"/>
        <end position="218"/>
    </location>
</feature>
<keyword evidence="4" id="KW-1185">Reference proteome</keyword>
<dbReference type="InterPro" id="IPR025669">
    <property type="entry name" value="AAA_dom"/>
</dbReference>
<dbReference type="PANTHER" id="PTHR43384">
    <property type="entry name" value="SEPTUM SITE-DETERMINING PROTEIN MIND HOMOLOG, CHLOROPLASTIC-RELATED"/>
    <property type="match status" value="1"/>
</dbReference>